<evidence type="ECO:0000259" key="1">
    <source>
        <dbReference type="Pfam" id="PF12706"/>
    </source>
</evidence>
<dbReference type="RefSeq" id="WP_145196515.1">
    <property type="nucleotide sequence ID" value="NZ_CP036267.1"/>
</dbReference>
<feature type="domain" description="Metallo-beta-lactamase" evidence="1">
    <location>
        <begin position="32"/>
        <end position="213"/>
    </location>
</feature>
<dbReference type="OrthoDB" id="9800940at2"/>
<sequence>MRVEFLGTGGFHPSEQRHTACLMLPELGLIFDAGTSAFRVEKHVETASLDLFLSHAHLDHICGLTYLITLPLLGKVEQIRLHARTEILNAVKTQLFSEQVFPVPPPFEFCEIQDKGELQLPSGQQLEWMKLNSHPGGSTAFKVHLEEGVFAYVTDTTVDGSYTEFIRGAETLVHECYFPDSKSDWANQTGHTHSTALATLAKDAQVGRLIIVHTDPQDKSGDPIGIDEMRAIFPNTIIAEDKTSLELNK</sequence>
<dbReference type="PANTHER" id="PTHR46018:SF2">
    <property type="entry name" value="ZINC PHOSPHODIESTERASE ELAC PROTEIN 1"/>
    <property type="match status" value="1"/>
</dbReference>
<name>A0A517QJ99_9PLAN</name>
<dbReference type="EMBL" id="CP036267">
    <property type="protein sequence ID" value="QDT31720.1"/>
    <property type="molecule type" value="Genomic_DNA"/>
</dbReference>
<keyword evidence="2" id="KW-0378">Hydrolase</keyword>
<gene>
    <name evidence="2" type="primary">rbn</name>
    <name evidence="2" type="ORF">Mal48_09550</name>
</gene>
<accession>A0A517QJ99</accession>
<dbReference type="AlphaFoldDB" id="A0A517QJ99"/>
<dbReference type="Gene3D" id="3.60.15.10">
    <property type="entry name" value="Ribonuclease Z/Hydroxyacylglutathione hydrolase-like"/>
    <property type="match status" value="1"/>
</dbReference>
<dbReference type="KEGG" id="tpol:Mal48_09550"/>
<dbReference type="Proteomes" id="UP000315724">
    <property type="component" value="Chromosome"/>
</dbReference>
<dbReference type="InterPro" id="IPR001279">
    <property type="entry name" value="Metallo-B-lactamas"/>
</dbReference>
<dbReference type="Pfam" id="PF12706">
    <property type="entry name" value="Lactamase_B_2"/>
    <property type="match status" value="1"/>
</dbReference>
<dbReference type="SUPFAM" id="SSF56281">
    <property type="entry name" value="Metallo-hydrolase/oxidoreductase"/>
    <property type="match status" value="1"/>
</dbReference>
<evidence type="ECO:0000313" key="3">
    <source>
        <dbReference type="Proteomes" id="UP000315724"/>
    </source>
</evidence>
<dbReference type="InterPro" id="IPR036866">
    <property type="entry name" value="RibonucZ/Hydroxyglut_hydro"/>
</dbReference>
<dbReference type="EC" id="3.1.-.-" evidence="2"/>
<evidence type="ECO:0000313" key="2">
    <source>
        <dbReference type="EMBL" id="QDT31720.1"/>
    </source>
</evidence>
<dbReference type="GO" id="GO:0042781">
    <property type="term" value="F:3'-tRNA processing endoribonuclease activity"/>
    <property type="evidence" value="ECO:0007669"/>
    <property type="project" value="TreeGrafter"/>
</dbReference>
<protein>
    <submittedName>
        <fullName evidence="2">Ribonuclease BN</fullName>
        <ecNumber evidence="2">3.1.-.-</ecNumber>
    </submittedName>
</protein>
<reference evidence="2 3" key="1">
    <citation type="submission" date="2019-02" db="EMBL/GenBank/DDBJ databases">
        <title>Deep-cultivation of Planctomycetes and their phenomic and genomic characterization uncovers novel biology.</title>
        <authorList>
            <person name="Wiegand S."/>
            <person name="Jogler M."/>
            <person name="Boedeker C."/>
            <person name="Pinto D."/>
            <person name="Vollmers J."/>
            <person name="Rivas-Marin E."/>
            <person name="Kohn T."/>
            <person name="Peeters S.H."/>
            <person name="Heuer A."/>
            <person name="Rast P."/>
            <person name="Oberbeckmann S."/>
            <person name="Bunk B."/>
            <person name="Jeske O."/>
            <person name="Meyerdierks A."/>
            <person name="Storesund J.E."/>
            <person name="Kallscheuer N."/>
            <person name="Luecker S."/>
            <person name="Lage O.M."/>
            <person name="Pohl T."/>
            <person name="Merkel B.J."/>
            <person name="Hornburger P."/>
            <person name="Mueller R.-W."/>
            <person name="Bruemmer F."/>
            <person name="Labrenz M."/>
            <person name="Spormann A.M."/>
            <person name="Op den Camp H."/>
            <person name="Overmann J."/>
            <person name="Amann R."/>
            <person name="Jetten M.S.M."/>
            <person name="Mascher T."/>
            <person name="Medema M.H."/>
            <person name="Devos D.P."/>
            <person name="Kaster A.-K."/>
            <person name="Ovreas L."/>
            <person name="Rohde M."/>
            <person name="Galperin M.Y."/>
            <person name="Jogler C."/>
        </authorList>
    </citation>
    <scope>NUCLEOTIDE SEQUENCE [LARGE SCALE GENOMIC DNA]</scope>
    <source>
        <strain evidence="2 3">Mal48</strain>
    </source>
</reference>
<organism evidence="2 3">
    <name type="scientific">Thalassoglobus polymorphus</name>
    <dbReference type="NCBI Taxonomy" id="2527994"/>
    <lineage>
        <taxon>Bacteria</taxon>
        <taxon>Pseudomonadati</taxon>
        <taxon>Planctomycetota</taxon>
        <taxon>Planctomycetia</taxon>
        <taxon>Planctomycetales</taxon>
        <taxon>Planctomycetaceae</taxon>
        <taxon>Thalassoglobus</taxon>
    </lineage>
</organism>
<dbReference type="PANTHER" id="PTHR46018">
    <property type="entry name" value="ZINC PHOSPHODIESTERASE ELAC PROTEIN 1"/>
    <property type="match status" value="1"/>
</dbReference>
<keyword evidence="3" id="KW-1185">Reference proteome</keyword>
<proteinExistence type="predicted"/>